<evidence type="ECO:0000313" key="2">
    <source>
        <dbReference type="Proteomes" id="UP000575983"/>
    </source>
</evidence>
<evidence type="ECO:0000313" key="1">
    <source>
        <dbReference type="EMBL" id="MBB6207515.1"/>
    </source>
</evidence>
<dbReference type="Proteomes" id="UP000575983">
    <property type="component" value="Unassembled WGS sequence"/>
</dbReference>
<dbReference type="RefSeq" id="WP_184106718.1">
    <property type="nucleotide sequence ID" value="NZ_CP124054.1"/>
</dbReference>
<dbReference type="EMBL" id="JACHFC010000001">
    <property type="protein sequence ID" value="MBB6207515.1"/>
    <property type="molecule type" value="Genomic_DNA"/>
</dbReference>
<reference evidence="1 2" key="1">
    <citation type="submission" date="2020-08" db="EMBL/GenBank/DDBJ databases">
        <title>Genomic Encyclopedia of Type Strains, Phase IV (KMG-IV): sequencing the most valuable type-strain genomes for metagenomic binning, comparative biology and taxonomic classification.</title>
        <authorList>
            <person name="Goeker M."/>
        </authorList>
    </citation>
    <scope>NUCLEOTIDE SEQUENCE [LARGE SCALE GENOMIC DNA]</scope>
    <source>
        <strain evidence="1 2">DSM 17992</strain>
    </source>
</reference>
<proteinExistence type="predicted"/>
<organism evidence="1 2">
    <name type="scientific">Borreliella lanei</name>
    <dbReference type="NCBI Taxonomy" id="373540"/>
    <lineage>
        <taxon>Bacteria</taxon>
        <taxon>Pseudomonadati</taxon>
        <taxon>Spirochaetota</taxon>
        <taxon>Spirochaetia</taxon>
        <taxon>Spirochaetales</taxon>
        <taxon>Borreliaceae</taxon>
        <taxon>Borreliella</taxon>
    </lineage>
</organism>
<comment type="caution">
    <text evidence="1">The sequence shown here is derived from an EMBL/GenBank/DDBJ whole genome shotgun (WGS) entry which is preliminary data.</text>
</comment>
<keyword evidence="2" id="KW-1185">Reference proteome</keyword>
<dbReference type="AlphaFoldDB" id="A0A7W9ZA90"/>
<gene>
    <name evidence="1" type="ORF">HNQ06_000005</name>
</gene>
<name>A0A7W9ZA90_9SPIR</name>
<protein>
    <submittedName>
        <fullName evidence="1">Uncharacterized protein</fullName>
    </submittedName>
</protein>
<accession>A0A7W9ZA90</accession>
<sequence length="211" mass="24119">MCSRLLSMLFVICFLSCGLYKNNKDPLLQDVVSEESINTKLDWKSTFGLNNEECNTLAFFINTLKSELAKTSTETHHFNIYLKGDVSQIEEYIKRFLFKLKDRGKVKELINYIKYGRDNQPNVAGKDENNGGDMDAKEHHKLESRLASAFNHYFMLLNPPSPTQEEGNNNNVALDNNTAPPTINSDPENTILNEIKKVCYEFRSSEPKNPT</sequence>